<dbReference type="KEGG" id="mpau:ZMTM_10030"/>
<reference evidence="1" key="1">
    <citation type="journal article" date="2021" name="Arch. Microbiol.">
        <title>Methyloradius palustris gen. nov., sp. nov., a methanol-oxidizing bacterium isolated from snow.</title>
        <authorList>
            <person name="Miyadera T."/>
            <person name="Kojima H."/>
            <person name="Fukui M."/>
        </authorList>
    </citation>
    <scope>NUCLEOTIDE SEQUENCE</scope>
    <source>
        <strain evidence="1">Zm11</strain>
    </source>
</reference>
<sequence>MVMTKNMKNSIFAMPAALAAIPEKPKNAAISAMTKNTIE</sequence>
<keyword evidence="2" id="KW-1185">Reference proteome</keyword>
<evidence type="ECO:0000313" key="2">
    <source>
        <dbReference type="Proteomes" id="UP000826722"/>
    </source>
</evidence>
<evidence type="ECO:0000313" key="1">
    <source>
        <dbReference type="EMBL" id="BCM24744.1"/>
    </source>
</evidence>
<name>A0A8D5GDQ6_9PROT</name>
<accession>A0A8D5GDQ6</accession>
<dbReference type="EMBL" id="AP024110">
    <property type="protein sequence ID" value="BCM24744.1"/>
    <property type="molecule type" value="Genomic_DNA"/>
</dbReference>
<dbReference type="Proteomes" id="UP000826722">
    <property type="component" value="Chromosome"/>
</dbReference>
<dbReference type="AlphaFoldDB" id="A0A8D5GDQ6"/>
<organism evidence="1 2">
    <name type="scientific">Methyloradius palustris</name>
    <dbReference type="NCBI Taxonomy" id="2778876"/>
    <lineage>
        <taxon>Bacteria</taxon>
        <taxon>Pseudomonadati</taxon>
        <taxon>Pseudomonadota</taxon>
        <taxon>Betaproteobacteria</taxon>
        <taxon>Nitrosomonadales</taxon>
        <taxon>Methylophilaceae</taxon>
        <taxon>Methyloradius</taxon>
    </lineage>
</organism>
<protein>
    <submittedName>
        <fullName evidence="1">Uncharacterized protein</fullName>
    </submittedName>
</protein>
<proteinExistence type="predicted"/>
<gene>
    <name evidence="1" type="ORF">ZMTM_10030</name>
</gene>